<evidence type="ECO:0000256" key="7">
    <source>
        <dbReference type="ARBA" id="ARBA00023180"/>
    </source>
</evidence>
<dbReference type="PRINTS" id="PR00414">
    <property type="entry name" value="PPTHIESTRASE"/>
</dbReference>
<dbReference type="Pfam" id="PF02089">
    <property type="entry name" value="Palm_thioest"/>
    <property type="match status" value="1"/>
</dbReference>
<dbReference type="EMBL" id="HBGG01008291">
    <property type="protein sequence ID" value="CAD9201943.1"/>
    <property type="molecule type" value="Transcribed_RNA"/>
</dbReference>
<keyword evidence="6" id="KW-1015">Disulfide bond</keyword>
<keyword evidence="4 9" id="KW-0732">Signal</keyword>
<evidence type="ECO:0000256" key="8">
    <source>
        <dbReference type="ARBA" id="ARBA00031934"/>
    </source>
</evidence>
<evidence type="ECO:0000256" key="6">
    <source>
        <dbReference type="ARBA" id="ARBA00023157"/>
    </source>
</evidence>
<keyword evidence="5" id="KW-0378">Hydrolase</keyword>
<evidence type="ECO:0000256" key="4">
    <source>
        <dbReference type="ARBA" id="ARBA00022729"/>
    </source>
</evidence>
<feature type="signal peptide" evidence="9">
    <location>
        <begin position="1"/>
        <end position="32"/>
    </location>
</feature>
<comment type="similarity">
    <text evidence="1">Belongs to the palmitoyl-protein thioesterase family.</text>
</comment>
<feature type="chain" id="PRO_5031002108" description="Palmitoyl-protein thioesterase 1" evidence="9">
    <location>
        <begin position="33"/>
        <end position="341"/>
    </location>
</feature>
<gene>
    <name evidence="10" type="ORF">TCHU04912_LOCUS4176</name>
</gene>
<accession>A0A7S1WZU8</accession>
<dbReference type="InterPro" id="IPR029058">
    <property type="entry name" value="AB_hydrolase_fold"/>
</dbReference>
<dbReference type="PANTHER" id="PTHR11247:SF8">
    <property type="entry name" value="PALMITOYL-PROTEIN THIOESTERASE 1"/>
    <property type="match status" value="1"/>
</dbReference>
<evidence type="ECO:0000256" key="5">
    <source>
        <dbReference type="ARBA" id="ARBA00022801"/>
    </source>
</evidence>
<evidence type="ECO:0000313" key="10">
    <source>
        <dbReference type="EMBL" id="CAD9201943.1"/>
    </source>
</evidence>
<dbReference type="FunFam" id="3.40.50.1820:FF:000107">
    <property type="entry name" value="Palmitoyl-protein thioesterase 1"/>
    <property type="match status" value="1"/>
</dbReference>
<dbReference type="EC" id="3.1.2.22" evidence="2"/>
<dbReference type="SUPFAM" id="SSF53474">
    <property type="entry name" value="alpha/beta-Hydrolases"/>
    <property type="match status" value="1"/>
</dbReference>
<evidence type="ECO:0000256" key="3">
    <source>
        <dbReference type="ARBA" id="ARBA00014212"/>
    </source>
</evidence>
<organism evidence="10">
    <name type="scientific">Tetraselmis chuii</name>
    <dbReference type="NCBI Taxonomy" id="63592"/>
    <lineage>
        <taxon>Eukaryota</taxon>
        <taxon>Viridiplantae</taxon>
        <taxon>Chlorophyta</taxon>
        <taxon>core chlorophytes</taxon>
        <taxon>Chlorodendrophyceae</taxon>
        <taxon>Chlorodendrales</taxon>
        <taxon>Chlorodendraceae</taxon>
        <taxon>Tetraselmis</taxon>
    </lineage>
</organism>
<evidence type="ECO:0000256" key="1">
    <source>
        <dbReference type="ARBA" id="ARBA00010758"/>
    </source>
</evidence>
<dbReference type="PANTHER" id="PTHR11247">
    <property type="entry name" value="PALMITOYL-PROTEIN THIOESTERASE/DOLICHYLDIPHOSPHATASE 1"/>
    <property type="match status" value="1"/>
</dbReference>
<dbReference type="InterPro" id="IPR002472">
    <property type="entry name" value="Palm_thioest"/>
</dbReference>
<protein>
    <recommendedName>
        <fullName evidence="3">Palmitoyl-protein thioesterase 1</fullName>
        <ecNumber evidence="2">3.1.2.22</ecNumber>
    </recommendedName>
    <alternativeName>
        <fullName evidence="8">Palmitoyl-protein hydrolase 1</fullName>
    </alternativeName>
</protein>
<name>A0A7S1WZU8_9CHLO</name>
<proteinExistence type="inferred from homology"/>
<dbReference type="Gene3D" id="3.40.50.1820">
    <property type="entry name" value="alpha/beta hydrolase"/>
    <property type="match status" value="1"/>
</dbReference>
<keyword evidence="7" id="KW-0325">Glycoprotein</keyword>
<reference evidence="10" key="1">
    <citation type="submission" date="2021-01" db="EMBL/GenBank/DDBJ databases">
        <authorList>
            <person name="Corre E."/>
            <person name="Pelletier E."/>
            <person name="Niang G."/>
            <person name="Scheremetjew M."/>
            <person name="Finn R."/>
            <person name="Kale V."/>
            <person name="Holt S."/>
            <person name="Cochrane G."/>
            <person name="Meng A."/>
            <person name="Brown T."/>
            <person name="Cohen L."/>
        </authorList>
    </citation>
    <scope>NUCLEOTIDE SEQUENCE</scope>
    <source>
        <strain evidence="10">PLY429</strain>
    </source>
</reference>
<dbReference type="GO" id="GO:0008474">
    <property type="term" value="F:palmitoyl-(protein) hydrolase activity"/>
    <property type="evidence" value="ECO:0007669"/>
    <property type="project" value="UniProtKB-EC"/>
</dbReference>
<dbReference type="GO" id="GO:0005764">
    <property type="term" value="C:lysosome"/>
    <property type="evidence" value="ECO:0007669"/>
    <property type="project" value="TreeGrafter"/>
</dbReference>
<evidence type="ECO:0000256" key="9">
    <source>
        <dbReference type="SAM" id="SignalP"/>
    </source>
</evidence>
<sequence>MSSALESLLGTCKALFLLLVLLLSPAAPTATAAVLSARGKFVWAPRDATDVYPSEISRAHANAVAPTPIVVWHGLGDSCCNPDSIGGVVDAIKQHLPGVFVHSIATGDGESSDRYSSFFGNVNTQVENVCAELASMPELADGYNAVGFSQGGQFLRAVVHRCHSTGPKMKKLVTMGSQHQGVSAAPGCGDETSCATSRSLINWGAYIGWIQKSVVPAQYYKEVSNMEEYLKSSIFLADINNERPVKNATYAAKFKELEALVLVRFTEDTTVVPRDSAWFSWWNADGTRVVGMKDTPLYTEDWIGLRTLNEAGKVAFLDCPGDHMQFTLEWFMENIIDAYLS</sequence>
<dbReference type="AlphaFoldDB" id="A0A7S1WZU8"/>
<evidence type="ECO:0000256" key="2">
    <source>
        <dbReference type="ARBA" id="ARBA00012423"/>
    </source>
</evidence>